<name>A0A8J5IJ01_9STRA</name>
<evidence type="ECO:0000313" key="2">
    <source>
        <dbReference type="Proteomes" id="UP000709295"/>
    </source>
</evidence>
<gene>
    <name evidence="1" type="ORF">JG688_00014950</name>
</gene>
<keyword evidence="2" id="KW-1185">Reference proteome</keyword>
<evidence type="ECO:0000313" key="1">
    <source>
        <dbReference type="EMBL" id="KAG6948794.1"/>
    </source>
</evidence>
<dbReference type="AlphaFoldDB" id="A0A8J5IJ01"/>
<comment type="caution">
    <text evidence="1">The sequence shown here is derived from an EMBL/GenBank/DDBJ whole genome shotgun (WGS) entry which is preliminary data.</text>
</comment>
<sequence length="512" mass="57427">MTLHQLCAFFYADLGEDLFECKKCGRSRKQAPGTGYSNLLGHLSTKHAGYVEEYAEIEAAAASTMDMFGFVNDVTLTVYLWMRWIIQCNLPITEVENKLTREVVTMELTTVRTMKVYLHYVAGKVGQTIASEMGESFGLMFDGWTCNSLHFLGIFAVYAVNGVRHQHLLALFPMDGSQTADAHLEHIESVLSVYGKGLDMVRFFIGDNCSTNQCIATKLDISLIGCFSRRLNLAVNRFLEDYQNQIDIIQTLMIQLRQPNNAAALARVTPLKPIKSNASRWSSTFTMLERYVKIRDAILTVSAMEERVPRGNAHRRITAAVEKLKELDSVCVKLQAEKCCMADVRLLFDACAAKCPVITDNLSSTADIIRSPEFEMAIVKLQNDLPLASSEQHSLERFLVEPSEPTPTPTPCARVDVAFTILRQAKKQRSATRVTTQYDELLHLAPPMRNACERLFSECKLMLTLLRSSTLPANFERMIPIATCGMALRFWDALLGTKSSYCSACNLINTFQ</sequence>
<dbReference type="PANTHER" id="PTHR40866:SF1">
    <property type="entry name" value="BED-TYPE DOMAIN-CONTAINING PROTEIN"/>
    <property type="match status" value="1"/>
</dbReference>
<dbReference type="EMBL" id="JAENGY010001509">
    <property type="protein sequence ID" value="KAG6948794.1"/>
    <property type="molecule type" value="Genomic_DNA"/>
</dbReference>
<dbReference type="PANTHER" id="PTHR40866">
    <property type="entry name" value="BED-TYPE DOMAIN-CONTAINING PROTEIN"/>
    <property type="match status" value="1"/>
</dbReference>
<proteinExistence type="predicted"/>
<accession>A0A8J5IJ01</accession>
<protein>
    <recommendedName>
        <fullName evidence="3">BED-type domain-containing protein</fullName>
    </recommendedName>
</protein>
<dbReference type="Proteomes" id="UP000709295">
    <property type="component" value="Unassembled WGS sequence"/>
</dbReference>
<reference evidence="1" key="1">
    <citation type="submission" date="2021-01" db="EMBL/GenBank/DDBJ databases">
        <title>Phytophthora aleatoria, a newly-described species from Pinus radiata is distinct from Phytophthora cactorum isolates based on comparative genomics.</title>
        <authorList>
            <person name="Mcdougal R."/>
            <person name="Panda P."/>
            <person name="Williams N."/>
            <person name="Studholme D.J."/>
        </authorList>
    </citation>
    <scope>NUCLEOTIDE SEQUENCE</scope>
    <source>
        <strain evidence="1">NZFS 4037</strain>
    </source>
</reference>
<organism evidence="1 2">
    <name type="scientific">Phytophthora aleatoria</name>
    <dbReference type="NCBI Taxonomy" id="2496075"/>
    <lineage>
        <taxon>Eukaryota</taxon>
        <taxon>Sar</taxon>
        <taxon>Stramenopiles</taxon>
        <taxon>Oomycota</taxon>
        <taxon>Peronosporomycetes</taxon>
        <taxon>Peronosporales</taxon>
        <taxon>Peronosporaceae</taxon>
        <taxon>Phytophthora</taxon>
    </lineage>
</organism>
<evidence type="ECO:0008006" key="3">
    <source>
        <dbReference type="Google" id="ProtNLM"/>
    </source>
</evidence>